<comment type="caution">
    <text evidence="3">The sequence shown here is derived from an EMBL/GenBank/DDBJ whole genome shotgun (WGS) entry which is preliminary data.</text>
</comment>
<reference evidence="3" key="1">
    <citation type="submission" date="2021-10" db="EMBL/GenBank/DDBJ databases">
        <title>Tropical sea cucumber genome reveals ecological adaptation and Cuvierian tubules defense mechanism.</title>
        <authorList>
            <person name="Chen T."/>
        </authorList>
    </citation>
    <scope>NUCLEOTIDE SEQUENCE</scope>
    <source>
        <strain evidence="3">Nanhai2018</strain>
        <tissue evidence="3">Muscle</tissue>
    </source>
</reference>
<dbReference type="EMBL" id="JAIZAY010000011">
    <property type="protein sequence ID" value="KAJ8034062.1"/>
    <property type="molecule type" value="Genomic_DNA"/>
</dbReference>
<evidence type="ECO:0000313" key="4">
    <source>
        <dbReference type="Proteomes" id="UP001152320"/>
    </source>
</evidence>
<feature type="compositionally biased region" description="Basic residues" evidence="1">
    <location>
        <begin position="97"/>
        <end position="107"/>
    </location>
</feature>
<evidence type="ECO:0000256" key="1">
    <source>
        <dbReference type="SAM" id="MobiDB-lite"/>
    </source>
</evidence>
<gene>
    <name evidence="3" type="ORF">HOLleu_24484</name>
</gene>
<dbReference type="GO" id="GO:0008270">
    <property type="term" value="F:zinc ion binding"/>
    <property type="evidence" value="ECO:0007669"/>
    <property type="project" value="InterPro"/>
</dbReference>
<dbReference type="Pfam" id="PF00098">
    <property type="entry name" value="zf-CCHC"/>
    <property type="match status" value="1"/>
</dbReference>
<feature type="domain" description="CCHC-type" evidence="2">
    <location>
        <begin position="97"/>
        <end position="111"/>
    </location>
</feature>
<protein>
    <recommendedName>
        <fullName evidence="2">CCHC-type domain-containing protein</fullName>
    </recommendedName>
</protein>
<name>A0A9Q1H3K5_HOLLE</name>
<dbReference type="InterPro" id="IPR036875">
    <property type="entry name" value="Znf_CCHC_sf"/>
</dbReference>
<dbReference type="AlphaFoldDB" id="A0A9Q1H3K5"/>
<accession>A0A9Q1H3K5</accession>
<keyword evidence="4" id="KW-1185">Reference proteome</keyword>
<evidence type="ECO:0000313" key="3">
    <source>
        <dbReference type="EMBL" id="KAJ8034062.1"/>
    </source>
</evidence>
<proteinExistence type="predicted"/>
<dbReference type="Proteomes" id="UP001152320">
    <property type="component" value="Chromosome 11"/>
</dbReference>
<feature type="region of interest" description="Disordered" evidence="1">
    <location>
        <begin position="85"/>
        <end position="129"/>
    </location>
</feature>
<organism evidence="3 4">
    <name type="scientific">Holothuria leucospilota</name>
    <name type="common">Black long sea cucumber</name>
    <name type="synonym">Mertensiothuria leucospilota</name>
    <dbReference type="NCBI Taxonomy" id="206669"/>
    <lineage>
        <taxon>Eukaryota</taxon>
        <taxon>Metazoa</taxon>
        <taxon>Echinodermata</taxon>
        <taxon>Eleutherozoa</taxon>
        <taxon>Echinozoa</taxon>
        <taxon>Holothuroidea</taxon>
        <taxon>Aspidochirotacea</taxon>
        <taxon>Aspidochirotida</taxon>
        <taxon>Holothuriidae</taxon>
        <taxon>Holothuria</taxon>
    </lineage>
</organism>
<evidence type="ECO:0000259" key="2">
    <source>
        <dbReference type="Pfam" id="PF00098"/>
    </source>
</evidence>
<dbReference type="GO" id="GO:0003676">
    <property type="term" value="F:nucleic acid binding"/>
    <property type="evidence" value="ECO:0007669"/>
    <property type="project" value="InterPro"/>
</dbReference>
<sequence length="129" mass="15025">MRPGTLEEALKVALDIETFYTAEKQRSYPGRRVVRAAEVEFKQSESVTKDPTGTATEEIRRCRQSMADLQSEIKAMRNELQLMKDERRQEEGTPIRFKCRKPGHMRRNCPEKRGNTTKQNEVSTRNDHV</sequence>
<dbReference type="InterPro" id="IPR001878">
    <property type="entry name" value="Znf_CCHC"/>
</dbReference>
<dbReference type="Gene3D" id="4.10.60.10">
    <property type="entry name" value="Zinc finger, CCHC-type"/>
    <property type="match status" value="1"/>
</dbReference>
<dbReference type="SUPFAM" id="SSF57756">
    <property type="entry name" value="Retrovirus zinc finger-like domains"/>
    <property type="match status" value="1"/>
</dbReference>